<dbReference type="InterPro" id="IPR038330">
    <property type="entry name" value="TspO/MBR-related_sf"/>
</dbReference>
<dbReference type="AlphaFoldDB" id="A0A9D1SBE3"/>
<sequence>MAKLAKFLYSTALVVITAWLCSYFTRYGIANWYESFEKPAVTPPNEIFAPVWALIYGLMIVSFYQILTAASSLRQTAGQLFVAQLLLQIIWTFLFFYEGMLGAAFGVIVFLAVVVWQMIKVFKQIRPLAAYLNYPYLLWLCYAGFLNFVFLYAQGAVVEF</sequence>
<evidence type="ECO:0000256" key="1">
    <source>
        <dbReference type="ARBA" id="ARBA00004141"/>
    </source>
</evidence>
<feature type="transmembrane region" description="Helical" evidence="6">
    <location>
        <begin position="134"/>
        <end position="153"/>
    </location>
</feature>
<dbReference type="EMBL" id="DVNC01000051">
    <property type="protein sequence ID" value="HIU53900.1"/>
    <property type="molecule type" value="Genomic_DNA"/>
</dbReference>
<keyword evidence="3 6" id="KW-0812">Transmembrane</keyword>
<organism evidence="7 8">
    <name type="scientific">Candidatus Scatocola faecipullorum</name>
    <dbReference type="NCBI Taxonomy" id="2840917"/>
    <lineage>
        <taxon>Bacteria</taxon>
        <taxon>Pseudomonadati</taxon>
        <taxon>Pseudomonadota</taxon>
        <taxon>Alphaproteobacteria</taxon>
        <taxon>Rhodospirillales</taxon>
        <taxon>Rhodospirillaceae</taxon>
        <taxon>Rhodospirillaceae incertae sedis</taxon>
        <taxon>Candidatus Scatocola</taxon>
    </lineage>
</organism>
<evidence type="ECO:0000256" key="4">
    <source>
        <dbReference type="ARBA" id="ARBA00022989"/>
    </source>
</evidence>
<proteinExistence type="inferred from homology"/>
<protein>
    <submittedName>
        <fullName evidence="7">Tryptophan-rich sensory protein</fullName>
    </submittedName>
</protein>
<reference evidence="7" key="1">
    <citation type="submission" date="2020-10" db="EMBL/GenBank/DDBJ databases">
        <authorList>
            <person name="Gilroy R."/>
        </authorList>
    </citation>
    <scope>NUCLEOTIDE SEQUENCE</scope>
    <source>
        <strain evidence="7">ChiW3-316</strain>
    </source>
</reference>
<feature type="transmembrane region" description="Helical" evidence="6">
    <location>
        <begin position="103"/>
        <end position="122"/>
    </location>
</feature>
<dbReference type="CDD" id="cd15904">
    <property type="entry name" value="TSPO_MBR"/>
    <property type="match status" value="1"/>
</dbReference>
<dbReference type="Proteomes" id="UP000824107">
    <property type="component" value="Unassembled WGS sequence"/>
</dbReference>
<comment type="caution">
    <text evidence="7">The sequence shown here is derived from an EMBL/GenBank/DDBJ whole genome shotgun (WGS) entry which is preliminary data.</text>
</comment>
<comment type="subcellular location">
    <subcellularLocation>
        <location evidence="1">Membrane</location>
        <topology evidence="1">Multi-pass membrane protein</topology>
    </subcellularLocation>
</comment>
<feature type="transmembrane region" description="Helical" evidence="6">
    <location>
        <begin position="7"/>
        <end position="27"/>
    </location>
</feature>
<feature type="transmembrane region" description="Helical" evidence="6">
    <location>
        <begin position="47"/>
        <end position="67"/>
    </location>
</feature>
<evidence type="ECO:0000313" key="7">
    <source>
        <dbReference type="EMBL" id="HIU53900.1"/>
    </source>
</evidence>
<dbReference type="FunFam" id="1.20.1260.100:FF:000001">
    <property type="entry name" value="translocator protein 2"/>
    <property type="match status" value="1"/>
</dbReference>
<evidence type="ECO:0000256" key="6">
    <source>
        <dbReference type="SAM" id="Phobius"/>
    </source>
</evidence>
<keyword evidence="5 6" id="KW-0472">Membrane</keyword>
<dbReference type="PANTHER" id="PTHR10057">
    <property type="entry name" value="PERIPHERAL-TYPE BENZODIAZEPINE RECEPTOR"/>
    <property type="match status" value="1"/>
</dbReference>
<dbReference type="Pfam" id="PF03073">
    <property type="entry name" value="TspO_MBR"/>
    <property type="match status" value="1"/>
</dbReference>
<name>A0A9D1SBE3_9PROT</name>
<keyword evidence="4 6" id="KW-1133">Transmembrane helix</keyword>
<dbReference type="PANTHER" id="PTHR10057:SF0">
    <property type="entry name" value="TRANSLOCATOR PROTEIN"/>
    <property type="match status" value="1"/>
</dbReference>
<dbReference type="GO" id="GO:0033013">
    <property type="term" value="P:tetrapyrrole metabolic process"/>
    <property type="evidence" value="ECO:0007669"/>
    <property type="project" value="UniProtKB-ARBA"/>
</dbReference>
<dbReference type="Gene3D" id="1.20.1260.100">
    <property type="entry name" value="TspO/MBR protein"/>
    <property type="match status" value="1"/>
</dbReference>
<dbReference type="GO" id="GO:0016020">
    <property type="term" value="C:membrane"/>
    <property type="evidence" value="ECO:0007669"/>
    <property type="project" value="UniProtKB-SubCell"/>
</dbReference>
<evidence type="ECO:0000256" key="3">
    <source>
        <dbReference type="ARBA" id="ARBA00022692"/>
    </source>
</evidence>
<comment type="similarity">
    <text evidence="2">Belongs to the TspO/BZRP family.</text>
</comment>
<evidence type="ECO:0000256" key="2">
    <source>
        <dbReference type="ARBA" id="ARBA00007524"/>
    </source>
</evidence>
<dbReference type="PIRSF" id="PIRSF005859">
    <property type="entry name" value="PBR"/>
    <property type="match status" value="1"/>
</dbReference>
<gene>
    <name evidence="7" type="ORF">IAD20_07455</name>
</gene>
<accession>A0A9D1SBE3</accession>
<evidence type="ECO:0000313" key="8">
    <source>
        <dbReference type="Proteomes" id="UP000824107"/>
    </source>
</evidence>
<evidence type="ECO:0000256" key="5">
    <source>
        <dbReference type="ARBA" id="ARBA00023136"/>
    </source>
</evidence>
<dbReference type="InterPro" id="IPR004307">
    <property type="entry name" value="TspO_MBR"/>
</dbReference>
<reference evidence="7" key="2">
    <citation type="journal article" date="2021" name="PeerJ">
        <title>Extensive microbial diversity within the chicken gut microbiome revealed by metagenomics and culture.</title>
        <authorList>
            <person name="Gilroy R."/>
            <person name="Ravi A."/>
            <person name="Getino M."/>
            <person name="Pursley I."/>
            <person name="Horton D.L."/>
            <person name="Alikhan N.F."/>
            <person name="Baker D."/>
            <person name="Gharbi K."/>
            <person name="Hall N."/>
            <person name="Watson M."/>
            <person name="Adriaenssens E.M."/>
            <person name="Foster-Nyarko E."/>
            <person name="Jarju S."/>
            <person name="Secka A."/>
            <person name="Antonio M."/>
            <person name="Oren A."/>
            <person name="Chaudhuri R.R."/>
            <person name="La Ragione R."/>
            <person name="Hildebrand F."/>
            <person name="Pallen M.J."/>
        </authorList>
    </citation>
    <scope>NUCLEOTIDE SEQUENCE</scope>
    <source>
        <strain evidence="7">ChiW3-316</strain>
    </source>
</reference>